<evidence type="ECO:0000313" key="2">
    <source>
        <dbReference type="EMBL" id="AUF83709.1"/>
    </source>
</evidence>
<sequence length="988" mass="109277">MKKLLTVLGVVTITVPLLTTTVSCFSSITPIPKPEKNDGFETGDKWKGQGNLEELYKIKEQSVKNQKWQEVLKTDYSQKVSRTLEQAANPSDKSTLADKNILQVEDKLQFTPYADMGIVEDTAEYLMKEKGRSSAARTEAMESLEKHKTNNIVYNDLGEIAGKKDVITDSSEITLGFMQNASDTGELVPMWNAAPAKGNQGILADEKDETEYAKWFNDRYRNWTGTTGKQTKWEGNENTGHLNSDNLRISFGPFANSLWHTAWQNNKTPEQLAGVLEKISEKYETKKFDFYFAAPYLSASGNYADSQRLLASALKILVEKDIGYDVQLSLVMSTKDGVAISDGFLETGSLKLLGDEAFPLYNFTKYLGMNFRLNLVAGYLTVPNEITDPNWVLETTKAGVLKTHINWQKMHRTINNGSDETLDKSSRKVKVTPWIGRRAEQAAYNFTPKNALDLRKWAESEKLGGIGMFYISRDAPSYFDDNGLTGPAQADQNALNQNVRSGSGFEQFTYAKALNGTILEDSDIPQEAKSVEDVIKIGGIDYQKDIQKNTDLDNPGEGSWEGPGIGGPGQGAGGAGETEGSNPPPPTGPGKSMYSSWEEANPNRTAKVTKQEQANPNTYFSPYLDAGLYQGNDMKEIMTEVPTMDHLTLAFVQQVNHHGDAIEMSIAGQAKDNEGYTWWEETQLWGKMLKPLAESNNFENIKVAYGGATTGGFTEKNPWTLANKLNPGNSKKAQEDLTKALVGYQQELVGVAKKYGTTDVKMPKAIDFDIEGHAQELNEDNRLLARTIAKMKVNDQSWDFSVTLPVLPTGLTSVGYNVMNIFIEEFQKAGLGQQDLPVINLMLMDYGDPIYAKARDSDKITNFELAKNAINSTKNNLATSIEANYGQVSIGNSGLYQLIGATPMIGVNDTVHGVFTLEDAKDLYNWAHLNGLAYIGTWSMNDDRGRDIYSNKPVVKSLTSHGLAYLEAYDFARALSGHWTDGVLNPNK</sequence>
<accession>A0A2K9C2K4</accession>
<feature type="compositionally biased region" description="Gly residues" evidence="1">
    <location>
        <begin position="559"/>
        <end position="577"/>
    </location>
</feature>
<dbReference type="InterPro" id="IPR017853">
    <property type="entry name" value="GH"/>
</dbReference>
<dbReference type="Proteomes" id="UP000233419">
    <property type="component" value="Chromosome"/>
</dbReference>
<feature type="region of interest" description="Disordered" evidence="1">
    <location>
        <begin position="546"/>
        <end position="617"/>
    </location>
</feature>
<gene>
    <name evidence="2" type="ORF">CXP39_02780</name>
</gene>
<dbReference type="InterPro" id="IPR052750">
    <property type="entry name" value="GH18_Chitinase"/>
</dbReference>
<dbReference type="PANTHER" id="PTHR42976">
    <property type="entry name" value="BIFUNCTIONAL CHITINASE/LYSOZYME-RELATED"/>
    <property type="match status" value="1"/>
</dbReference>
<feature type="compositionally biased region" description="Polar residues" evidence="1">
    <location>
        <begin position="602"/>
        <end position="617"/>
    </location>
</feature>
<reference evidence="2 3" key="1">
    <citation type="submission" date="2017-12" db="EMBL/GenBank/DDBJ databases">
        <title>Mesoplasma syrphidae YJS, Complete Genome.</title>
        <authorList>
            <person name="Knight T.F."/>
            <person name="Citino T."/>
            <person name="Rubinstein R."/>
            <person name="Neuschaefer Z."/>
        </authorList>
    </citation>
    <scope>NUCLEOTIDE SEQUENCE [LARGE SCALE GENOMIC DNA]</scope>
    <source>
        <strain evidence="2 3">YJS</strain>
    </source>
</reference>
<evidence type="ECO:0008006" key="4">
    <source>
        <dbReference type="Google" id="ProtNLM"/>
    </source>
</evidence>
<keyword evidence="3" id="KW-1185">Reference proteome</keyword>
<protein>
    <recommendedName>
        <fullName evidence="4">Bifunctional chitinase/lysozyme</fullName>
    </recommendedName>
</protein>
<dbReference type="Gene3D" id="3.20.20.80">
    <property type="entry name" value="Glycosidases"/>
    <property type="match status" value="2"/>
</dbReference>
<proteinExistence type="predicted"/>
<dbReference type="EMBL" id="CP025257">
    <property type="protein sequence ID" value="AUF83709.1"/>
    <property type="molecule type" value="Genomic_DNA"/>
</dbReference>
<dbReference type="SUPFAM" id="SSF51445">
    <property type="entry name" value="(Trans)glycosidases"/>
    <property type="match status" value="1"/>
</dbReference>
<evidence type="ECO:0000256" key="1">
    <source>
        <dbReference type="SAM" id="MobiDB-lite"/>
    </source>
</evidence>
<dbReference type="OrthoDB" id="99456at2"/>
<evidence type="ECO:0000313" key="3">
    <source>
        <dbReference type="Proteomes" id="UP000233419"/>
    </source>
</evidence>
<dbReference type="KEGG" id="msyr:CXP39_02780"/>
<organism evidence="2 3">
    <name type="scientific">Mesoplasma syrphidae</name>
    <dbReference type="NCBI Taxonomy" id="225999"/>
    <lineage>
        <taxon>Bacteria</taxon>
        <taxon>Bacillati</taxon>
        <taxon>Mycoplasmatota</taxon>
        <taxon>Mollicutes</taxon>
        <taxon>Entomoplasmatales</taxon>
        <taxon>Entomoplasmataceae</taxon>
        <taxon>Mesoplasma</taxon>
    </lineage>
</organism>
<dbReference type="PROSITE" id="PS51257">
    <property type="entry name" value="PROKAR_LIPOPROTEIN"/>
    <property type="match status" value="1"/>
</dbReference>
<name>A0A2K9C2K4_9MOLU</name>
<dbReference type="AlphaFoldDB" id="A0A2K9C2K4"/>
<dbReference type="RefSeq" id="WP_027048528.1">
    <property type="nucleotide sequence ID" value="NZ_CP025257.1"/>
</dbReference>
<dbReference type="PANTHER" id="PTHR42976:SF1">
    <property type="entry name" value="GH18 DOMAIN-CONTAINING PROTEIN-RELATED"/>
    <property type="match status" value="1"/>
</dbReference>